<dbReference type="NCBIfam" id="TIGR00447">
    <property type="entry name" value="pth"/>
    <property type="match status" value="1"/>
</dbReference>
<dbReference type="PROSITE" id="PS01195">
    <property type="entry name" value="PEPT_TRNA_HYDROL_1"/>
    <property type="match status" value="1"/>
</dbReference>
<keyword evidence="7" id="KW-0963">Cytoplasm</keyword>
<gene>
    <name evidence="7" type="primary">pth</name>
    <name evidence="10" type="ORF">COS49_02165</name>
</gene>
<evidence type="ECO:0000313" key="10">
    <source>
        <dbReference type="EMBL" id="PIV10139.1"/>
    </source>
</evidence>
<comment type="subcellular location">
    <subcellularLocation>
        <location evidence="7">Cytoplasm</location>
    </subcellularLocation>
</comment>
<accession>A0A2M7BUC8</accession>
<reference evidence="11" key="1">
    <citation type="submission" date="2017-09" db="EMBL/GenBank/DDBJ databases">
        <title>Depth-based differentiation of microbial function through sediment-hosted aquifers and enrichment of novel symbionts in the deep terrestrial subsurface.</title>
        <authorList>
            <person name="Probst A.J."/>
            <person name="Ladd B."/>
            <person name="Jarett J.K."/>
            <person name="Geller-Mcgrath D.E."/>
            <person name="Sieber C.M.K."/>
            <person name="Emerson J.B."/>
            <person name="Anantharaman K."/>
            <person name="Thomas B.C."/>
            <person name="Malmstrom R."/>
            <person name="Stieglmeier M."/>
            <person name="Klingl A."/>
            <person name="Woyke T."/>
            <person name="Ryan C.M."/>
            <person name="Banfield J.F."/>
        </authorList>
    </citation>
    <scope>NUCLEOTIDE SEQUENCE [LARGE SCALE GENOMIC DNA]</scope>
</reference>
<feature type="binding site" evidence="7">
    <location>
        <position position="68"/>
    </location>
    <ligand>
        <name>tRNA</name>
        <dbReference type="ChEBI" id="CHEBI:17843"/>
    </ligand>
</feature>
<dbReference type="HAMAP" id="MF_00083">
    <property type="entry name" value="Pept_tRNA_hydro_bact"/>
    <property type="match status" value="1"/>
</dbReference>
<dbReference type="CDD" id="cd00462">
    <property type="entry name" value="PTH"/>
    <property type="match status" value="1"/>
</dbReference>
<keyword evidence="2 7" id="KW-0820">tRNA-binding</keyword>
<dbReference type="GO" id="GO:0006515">
    <property type="term" value="P:protein quality control for misfolded or incompletely synthesized proteins"/>
    <property type="evidence" value="ECO:0007669"/>
    <property type="project" value="UniProtKB-UniRule"/>
</dbReference>
<evidence type="ECO:0000313" key="11">
    <source>
        <dbReference type="Proteomes" id="UP000229894"/>
    </source>
</evidence>
<dbReference type="FunFam" id="3.40.50.1470:FF:000001">
    <property type="entry name" value="Peptidyl-tRNA hydrolase"/>
    <property type="match status" value="1"/>
</dbReference>
<dbReference type="GO" id="GO:0005737">
    <property type="term" value="C:cytoplasm"/>
    <property type="evidence" value="ECO:0007669"/>
    <property type="project" value="UniProtKB-SubCell"/>
</dbReference>
<dbReference type="EMBL" id="PEUX01000044">
    <property type="protein sequence ID" value="PIV10139.1"/>
    <property type="molecule type" value="Genomic_DNA"/>
</dbReference>
<dbReference type="Gene3D" id="3.40.50.1470">
    <property type="entry name" value="Peptidyl-tRNA hydrolase"/>
    <property type="match status" value="1"/>
</dbReference>
<evidence type="ECO:0000256" key="2">
    <source>
        <dbReference type="ARBA" id="ARBA00022555"/>
    </source>
</evidence>
<keyword evidence="4 7" id="KW-0694">RNA-binding</keyword>
<evidence type="ECO:0000256" key="5">
    <source>
        <dbReference type="ARBA" id="ARBA00038063"/>
    </source>
</evidence>
<comment type="caution">
    <text evidence="7">Lacks conserved residue(s) required for the propagation of feature annotation.</text>
</comment>
<dbReference type="EC" id="3.1.1.29" evidence="1 7"/>
<feature type="active site" description="Proton acceptor" evidence="7">
    <location>
        <position position="19"/>
    </location>
</feature>
<dbReference type="InterPro" id="IPR018171">
    <property type="entry name" value="Pept_tRNA_hydro_CS"/>
</dbReference>
<dbReference type="GO" id="GO:0072344">
    <property type="term" value="P:rescue of stalled ribosome"/>
    <property type="evidence" value="ECO:0007669"/>
    <property type="project" value="UniProtKB-UniRule"/>
</dbReference>
<organism evidence="10 11">
    <name type="scientific">Candidatus Portnoybacteria bacterium CG03_land_8_20_14_0_80_41_10</name>
    <dbReference type="NCBI Taxonomy" id="1974808"/>
    <lineage>
        <taxon>Bacteria</taxon>
        <taxon>Candidatus Portnoyibacteriota</taxon>
    </lineage>
</organism>
<keyword evidence="3 7" id="KW-0378">Hydrolase</keyword>
<evidence type="ECO:0000256" key="6">
    <source>
        <dbReference type="ARBA" id="ARBA00050038"/>
    </source>
</evidence>
<feature type="site" description="Stabilizes the basic form of H active site to accept a proton" evidence="7">
    <location>
        <position position="93"/>
    </location>
</feature>
<evidence type="ECO:0000256" key="7">
    <source>
        <dbReference type="HAMAP-Rule" id="MF_00083"/>
    </source>
</evidence>
<dbReference type="InterPro" id="IPR036416">
    <property type="entry name" value="Pept_tRNA_hydro_sf"/>
</dbReference>
<evidence type="ECO:0000256" key="9">
    <source>
        <dbReference type="RuleBase" id="RU004320"/>
    </source>
</evidence>
<dbReference type="SUPFAM" id="SSF53178">
    <property type="entry name" value="Peptidyl-tRNA hydrolase-like"/>
    <property type="match status" value="1"/>
</dbReference>
<dbReference type="Pfam" id="PF01195">
    <property type="entry name" value="Pept_tRNA_hydro"/>
    <property type="match status" value="1"/>
</dbReference>
<comment type="catalytic activity">
    <reaction evidence="7 8">
        <text>an N-acyl-L-alpha-aminoacyl-tRNA + H2O = an N-acyl-L-amino acid + a tRNA + H(+)</text>
        <dbReference type="Rhea" id="RHEA:54448"/>
        <dbReference type="Rhea" id="RHEA-COMP:10123"/>
        <dbReference type="Rhea" id="RHEA-COMP:13883"/>
        <dbReference type="ChEBI" id="CHEBI:15377"/>
        <dbReference type="ChEBI" id="CHEBI:15378"/>
        <dbReference type="ChEBI" id="CHEBI:59874"/>
        <dbReference type="ChEBI" id="CHEBI:78442"/>
        <dbReference type="ChEBI" id="CHEBI:138191"/>
        <dbReference type="EC" id="3.1.1.29"/>
    </reaction>
</comment>
<feature type="site" description="Discriminates between blocked and unblocked aminoacyl-tRNA" evidence="7">
    <location>
        <position position="9"/>
    </location>
</feature>
<dbReference type="Proteomes" id="UP000229894">
    <property type="component" value="Unassembled WGS sequence"/>
</dbReference>
<dbReference type="GO" id="GO:0000049">
    <property type="term" value="F:tRNA binding"/>
    <property type="evidence" value="ECO:0007669"/>
    <property type="project" value="UniProtKB-UniRule"/>
</dbReference>
<dbReference type="GO" id="GO:0004045">
    <property type="term" value="F:peptidyl-tRNA hydrolase activity"/>
    <property type="evidence" value="ECO:0007669"/>
    <property type="project" value="UniProtKB-UniRule"/>
</dbReference>
<evidence type="ECO:0000256" key="3">
    <source>
        <dbReference type="ARBA" id="ARBA00022801"/>
    </source>
</evidence>
<comment type="similarity">
    <text evidence="5 7 9">Belongs to the PTH family.</text>
</comment>
<dbReference type="PANTHER" id="PTHR17224">
    <property type="entry name" value="PEPTIDYL-TRNA HYDROLASE"/>
    <property type="match status" value="1"/>
</dbReference>
<comment type="subunit">
    <text evidence="7">Monomer.</text>
</comment>
<comment type="function">
    <text evidence="7">Hydrolyzes ribosome-free peptidyl-tRNAs (with 1 or more amino acids incorporated), which drop off the ribosome during protein synthesis, or as a result of ribosome stalling.</text>
</comment>
<dbReference type="InterPro" id="IPR001328">
    <property type="entry name" value="Pept_tRNA_hydro"/>
</dbReference>
<proteinExistence type="inferred from homology"/>
<evidence type="ECO:0000256" key="1">
    <source>
        <dbReference type="ARBA" id="ARBA00013260"/>
    </source>
</evidence>
<dbReference type="AlphaFoldDB" id="A0A2M7BUC8"/>
<comment type="caution">
    <text evidence="10">The sequence shown here is derived from an EMBL/GenBank/DDBJ whole genome shotgun (WGS) entry which is preliminary data.</text>
</comment>
<evidence type="ECO:0000256" key="8">
    <source>
        <dbReference type="RuleBase" id="RU000673"/>
    </source>
</evidence>
<evidence type="ECO:0000256" key="4">
    <source>
        <dbReference type="ARBA" id="ARBA00022884"/>
    </source>
</evidence>
<name>A0A2M7BUC8_9BACT</name>
<feature type="binding site" evidence="7">
    <location>
        <position position="66"/>
    </location>
    <ligand>
        <name>tRNA</name>
        <dbReference type="ChEBI" id="CHEBI:17843"/>
    </ligand>
</feature>
<dbReference type="PANTHER" id="PTHR17224:SF1">
    <property type="entry name" value="PEPTIDYL-TRNA HYDROLASE"/>
    <property type="match status" value="1"/>
</dbReference>
<sequence>MKLIVGLGNPGSKYEKTRHNFGWRVIEKLAVFLKLDDWQVDLRFKASISQGSFNGQKIILAKPHTFMNNSGLAVKRIADYYRIPVEEILIIHDDIDLPLGKIKVQQNRGAAGHKGVQSVIDQLKTKRFARIRMGLKPVQTENADTEKFVLGKFTDQEERIVQEKIEKAAHLIRAAL</sequence>
<comment type="function">
    <text evidence="7">Catalyzes the release of premature peptidyl moieties from peptidyl-tRNA molecules trapped in stalled 50S ribosomal subunits, and thus maintains levels of free tRNAs and 50S ribosomes.</text>
</comment>
<protein>
    <recommendedName>
        <fullName evidence="6 7">Peptidyl-tRNA hydrolase</fullName>
        <shortName evidence="7">Pth</shortName>
        <ecNumber evidence="1 7">3.1.1.29</ecNumber>
    </recommendedName>
</protein>
<feature type="binding site" evidence="7">
    <location>
        <position position="14"/>
    </location>
    <ligand>
        <name>tRNA</name>
        <dbReference type="ChEBI" id="CHEBI:17843"/>
    </ligand>
</feature>